<feature type="non-terminal residue" evidence="2">
    <location>
        <position position="1"/>
    </location>
</feature>
<protein>
    <recommendedName>
        <fullName evidence="1">Retrotransposon gag domain-containing protein</fullName>
    </recommendedName>
</protein>
<feature type="domain" description="Retrotransposon gag" evidence="1">
    <location>
        <begin position="10"/>
        <end position="97"/>
    </location>
</feature>
<dbReference type="InterPro" id="IPR005162">
    <property type="entry name" value="Retrotrans_gag_dom"/>
</dbReference>
<dbReference type="AlphaFoldDB" id="A0A0B2PWG1"/>
<dbReference type="Pfam" id="PF03732">
    <property type="entry name" value="Retrotrans_gag"/>
    <property type="match status" value="1"/>
</dbReference>
<evidence type="ECO:0000259" key="1">
    <source>
        <dbReference type="Pfam" id="PF03732"/>
    </source>
</evidence>
<dbReference type="Proteomes" id="UP000053555">
    <property type="component" value="Unassembled WGS sequence"/>
</dbReference>
<evidence type="ECO:0000313" key="2">
    <source>
        <dbReference type="EMBL" id="KHN11862.1"/>
    </source>
</evidence>
<organism evidence="2">
    <name type="scientific">Glycine soja</name>
    <name type="common">Wild soybean</name>
    <dbReference type="NCBI Taxonomy" id="3848"/>
    <lineage>
        <taxon>Eukaryota</taxon>
        <taxon>Viridiplantae</taxon>
        <taxon>Streptophyta</taxon>
        <taxon>Embryophyta</taxon>
        <taxon>Tracheophyta</taxon>
        <taxon>Spermatophyta</taxon>
        <taxon>Magnoliopsida</taxon>
        <taxon>eudicotyledons</taxon>
        <taxon>Gunneridae</taxon>
        <taxon>Pentapetalae</taxon>
        <taxon>rosids</taxon>
        <taxon>fabids</taxon>
        <taxon>Fabales</taxon>
        <taxon>Fabaceae</taxon>
        <taxon>Papilionoideae</taxon>
        <taxon>50 kb inversion clade</taxon>
        <taxon>NPAAA clade</taxon>
        <taxon>indigoferoid/millettioid clade</taxon>
        <taxon>Phaseoleae</taxon>
        <taxon>Glycine</taxon>
        <taxon>Glycine subgen. Soja</taxon>
    </lineage>
</organism>
<feature type="non-terminal residue" evidence="2">
    <location>
        <position position="134"/>
    </location>
</feature>
<reference evidence="2" key="1">
    <citation type="submission" date="2014-07" db="EMBL/GenBank/DDBJ databases">
        <title>Identification of a novel salt tolerance gene in wild soybean by whole-genome sequencing.</title>
        <authorList>
            <person name="Lam H.-M."/>
            <person name="Qi X."/>
            <person name="Li M.-W."/>
            <person name="Liu X."/>
            <person name="Xie M."/>
            <person name="Ni M."/>
            <person name="Xu X."/>
        </authorList>
    </citation>
    <scope>NUCLEOTIDE SEQUENCE [LARGE SCALE GENOMIC DNA]</scope>
    <source>
        <tissue evidence="2">Root</tissue>
    </source>
</reference>
<sequence>ATPEHERLTIASFYMEGKALAWFQWMYRNGQLTSWPAFLHALHTRFSSSTYKDPTGMLCKLTQQSSTAEYLAEFESLANCVIGLPTLFVLSCFVSGLSPTIRREVQVMQPQSLTQAVSFARLHEEKLMDGRRQN</sequence>
<gene>
    <name evidence="2" type="ORF">glysoja_043940</name>
</gene>
<proteinExistence type="predicted"/>
<dbReference type="EMBL" id="KN663645">
    <property type="protein sequence ID" value="KHN11862.1"/>
    <property type="molecule type" value="Genomic_DNA"/>
</dbReference>
<name>A0A0B2PWG1_GLYSO</name>
<accession>A0A0B2PWG1</accession>